<evidence type="ECO:0000256" key="6">
    <source>
        <dbReference type="ARBA" id="ARBA00023212"/>
    </source>
</evidence>
<organism evidence="9 10">
    <name type="scientific">Carex littledalei</name>
    <dbReference type="NCBI Taxonomy" id="544730"/>
    <lineage>
        <taxon>Eukaryota</taxon>
        <taxon>Viridiplantae</taxon>
        <taxon>Streptophyta</taxon>
        <taxon>Embryophyta</taxon>
        <taxon>Tracheophyta</taxon>
        <taxon>Spermatophyta</taxon>
        <taxon>Magnoliopsida</taxon>
        <taxon>Liliopsida</taxon>
        <taxon>Poales</taxon>
        <taxon>Cyperaceae</taxon>
        <taxon>Cyperoideae</taxon>
        <taxon>Cariceae</taxon>
        <taxon>Carex</taxon>
        <taxon>Carex subgen. Euthyceras</taxon>
    </lineage>
</organism>
<dbReference type="GO" id="GO:0005874">
    <property type="term" value="C:microtubule"/>
    <property type="evidence" value="ECO:0007669"/>
    <property type="project" value="UniProtKB-KW"/>
</dbReference>
<sequence>MGSLGELSEKEMQLNPSDPIIIELNRLESHLREKERELEHAYREIKALKTAEILKDRALIELSNELNNQDEKLRLYEEQLEQKNLEIQRLFNEKREAFAAQFAAEATLRRVYAAQEDEEFIPVEAVIAPLESDIKRYKNEIAILREDKKALERITKSKEAALIEAGNILRSALERALIVEDVQNKNFELMRQIEIYQDENKVLEKTNRQKTMEVEKLTQTIHELKESVLASNTFTNAVRDYQRQISELKDEKKTLEREHSRIKVFVNRVASIAANEWKGEGDKVMPVKKWLEERRFMQGEIQRLRNKMCMAEKTAKVESQLNEKLRIRLKTLENGLRNVSRRSVSIKESNYSENVTEKRSKSQPRQSFSPKVTPKPTLLLFEGAERKEVKTPKAFEYCISV</sequence>
<keyword evidence="4" id="KW-0493">Microtubule</keyword>
<evidence type="ECO:0000256" key="2">
    <source>
        <dbReference type="ARBA" id="ARBA00008825"/>
    </source>
</evidence>
<dbReference type="PANTHER" id="PTHR31246:SF5">
    <property type="entry name" value="MICROTUBULE-ASSOCIATED PROTEIN 70-5"/>
    <property type="match status" value="1"/>
</dbReference>
<reference evidence="9" key="1">
    <citation type="submission" date="2020-01" db="EMBL/GenBank/DDBJ databases">
        <title>Genome sequence of Kobresia littledalei, the first chromosome-level genome in the family Cyperaceae.</title>
        <authorList>
            <person name="Qu G."/>
        </authorList>
    </citation>
    <scope>NUCLEOTIDE SEQUENCE</scope>
    <source>
        <strain evidence="9">C.B.Clarke</strain>
        <tissue evidence="9">Leaf</tissue>
    </source>
</reference>
<dbReference type="EMBL" id="SWLB01000178">
    <property type="protein sequence ID" value="KAF3319999.1"/>
    <property type="molecule type" value="Genomic_DNA"/>
</dbReference>
<dbReference type="GO" id="GO:0008017">
    <property type="term" value="F:microtubule binding"/>
    <property type="evidence" value="ECO:0007669"/>
    <property type="project" value="InterPro"/>
</dbReference>
<evidence type="ECO:0000256" key="3">
    <source>
        <dbReference type="ARBA" id="ARBA00022490"/>
    </source>
</evidence>
<dbReference type="PANTHER" id="PTHR31246">
    <property type="entry name" value="MICROTUBULE-ASSOCIATED PROTEIN 70-2"/>
    <property type="match status" value="1"/>
</dbReference>
<proteinExistence type="inferred from homology"/>
<comment type="similarity">
    <text evidence="2">Belongs to the MAP70 family.</text>
</comment>
<evidence type="ECO:0000256" key="8">
    <source>
        <dbReference type="SAM" id="MobiDB-lite"/>
    </source>
</evidence>
<protein>
    <submittedName>
        <fullName evidence="9">Microtubule-associated protein 70-4-like protein</fullName>
    </submittedName>
</protein>
<feature type="coiled-coil region" evidence="7">
    <location>
        <begin position="287"/>
        <end position="342"/>
    </location>
</feature>
<evidence type="ECO:0000256" key="5">
    <source>
        <dbReference type="ARBA" id="ARBA00023054"/>
    </source>
</evidence>
<feature type="coiled-coil region" evidence="7">
    <location>
        <begin position="179"/>
        <end position="258"/>
    </location>
</feature>
<keyword evidence="6" id="KW-0206">Cytoskeleton</keyword>
<keyword evidence="3" id="KW-0963">Cytoplasm</keyword>
<keyword evidence="10" id="KW-1185">Reference proteome</keyword>
<comment type="caution">
    <text evidence="9">The sequence shown here is derived from an EMBL/GenBank/DDBJ whole genome shotgun (WGS) entry which is preliminary data.</text>
</comment>
<evidence type="ECO:0000313" key="9">
    <source>
        <dbReference type="EMBL" id="KAF3319999.1"/>
    </source>
</evidence>
<name>A0A833QIU4_9POAL</name>
<evidence type="ECO:0000313" key="10">
    <source>
        <dbReference type="Proteomes" id="UP000623129"/>
    </source>
</evidence>
<dbReference type="GO" id="GO:0007010">
    <property type="term" value="P:cytoskeleton organization"/>
    <property type="evidence" value="ECO:0007669"/>
    <property type="project" value="InterPro"/>
</dbReference>
<feature type="coiled-coil region" evidence="7">
    <location>
        <begin position="24"/>
        <end position="100"/>
    </location>
</feature>
<evidence type="ECO:0000256" key="1">
    <source>
        <dbReference type="ARBA" id="ARBA00004245"/>
    </source>
</evidence>
<dbReference type="InterPro" id="IPR009768">
    <property type="entry name" value="MAP70"/>
</dbReference>
<dbReference type="OrthoDB" id="1906253at2759"/>
<feature type="region of interest" description="Disordered" evidence="8">
    <location>
        <begin position="348"/>
        <end position="373"/>
    </location>
</feature>
<dbReference type="Proteomes" id="UP000623129">
    <property type="component" value="Unassembled WGS sequence"/>
</dbReference>
<feature type="coiled-coil region" evidence="7">
    <location>
        <begin position="127"/>
        <end position="154"/>
    </location>
</feature>
<evidence type="ECO:0000256" key="4">
    <source>
        <dbReference type="ARBA" id="ARBA00022701"/>
    </source>
</evidence>
<accession>A0A833QIU4</accession>
<evidence type="ECO:0000256" key="7">
    <source>
        <dbReference type="SAM" id="Coils"/>
    </source>
</evidence>
<dbReference type="AlphaFoldDB" id="A0A833QIU4"/>
<dbReference type="Pfam" id="PF07058">
    <property type="entry name" value="MAP70"/>
    <property type="match status" value="1"/>
</dbReference>
<comment type="subcellular location">
    <subcellularLocation>
        <location evidence="1">Cytoplasm</location>
        <location evidence="1">Cytoskeleton</location>
    </subcellularLocation>
</comment>
<keyword evidence="5 7" id="KW-0175">Coiled coil</keyword>
<gene>
    <name evidence="9" type="ORF">FCM35_KLT22398</name>
</gene>